<dbReference type="AlphaFoldDB" id="A0A9D1S2U7"/>
<proteinExistence type="predicted"/>
<reference evidence="1" key="1">
    <citation type="submission" date="2020-10" db="EMBL/GenBank/DDBJ databases">
        <authorList>
            <person name="Gilroy R."/>
        </authorList>
    </citation>
    <scope>NUCLEOTIDE SEQUENCE</scope>
    <source>
        <strain evidence="1">ChiGjej1B1-22543</strain>
    </source>
</reference>
<sequence>MANPNLKENKLKRALALCLKYPVKLLSKREYVKLQYRYITHHKLNLDNPTRYTEKLQKLRLDVYPKDDLVSICASRDGARWYVDSLGFSKYLIPICGVYDSFDDIDFASLPDSFALKATHASGFNIIAKDKSKLDIEEARRKFAKWLKTDYGKKTVEPHYSKIKPRIIVERLLEEPGEPSPIEYKLHVYNGKAHNLYAVIGRGEDIRYSELYADFTPFDGSQFNGWKKPDVAPKKPDNWDEMVRFAEACCAPFPFVRFDMYCIEGRIYFSEMTFTPAKGTLILDDDQADFEMGKWLDITNAKPHLVPAGIREKYLK</sequence>
<dbReference type="InterPro" id="IPR029465">
    <property type="entry name" value="ATPgrasp_TupA"/>
</dbReference>
<dbReference type="EMBL" id="DVMV01000018">
    <property type="protein sequence ID" value="HIU45230.1"/>
    <property type="molecule type" value="Genomic_DNA"/>
</dbReference>
<comment type="caution">
    <text evidence="1">The sequence shown here is derived from an EMBL/GenBank/DDBJ whole genome shotgun (WGS) entry which is preliminary data.</text>
</comment>
<dbReference type="Proteomes" id="UP000824070">
    <property type="component" value="Unassembled WGS sequence"/>
</dbReference>
<reference evidence="1" key="2">
    <citation type="journal article" date="2021" name="PeerJ">
        <title>Extensive microbial diversity within the chicken gut microbiome revealed by metagenomics and culture.</title>
        <authorList>
            <person name="Gilroy R."/>
            <person name="Ravi A."/>
            <person name="Getino M."/>
            <person name="Pursley I."/>
            <person name="Horton D.L."/>
            <person name="Alikhan N.F."/>
            <person name="Baker D."/>
            <person name="Gharbi K."/>
            <person name="Hall N."/>
            <person name="Watson M."/>
            <person name="Adriaenssens E.M."/>
            <person name="Foster-Nyarko E."/>
            <person name="Jarju S."/>
            <person name="Secka A."/>
            <person name="Antonio M."/>
            <person name="Oren A."/>
            <person name="Chaudhuri R.R."/>
            <person name="La Ragione R."/>
            <person name="Hildebrand F."/>
            <person name="Pallen M.J."/>
        </authorList>
    </citation>
    <scope>NUCLEOTIDE SEQUENCE</scope>
    <source>
        <strain evidence="1">ChiGjej1B1-22543</strain>
    </source>
</reference>
<gene>
    <name evidence="1" type="ORF">IAC52_02905</name>
</gene>
<name>A0A9D1S2U7_9FIRM</name>
<evidence type="ECO:0000313" key="2">
    <source>
        <dbReference type="Proteomes" id="UP000824070"/>
    </source>
</evidence>
<evidence type="ECO:0000313" key="1">
    <source>
        <dbReference type="EMBL" id="HIU45230.1"/>
    </source>
</evidence>
<organism evidence="1 2">
    <name type="scientific">Candidatus Alloenteromonas pullicola</name>
    <dbReference type="NCBI Taxonomy" id="2840784"/>
    <lineage>
        <taxon>Bacteria</taxon>
        <taxon>Bacillati</taxon>
        <taxon>Bacillota</taxon>
        <taxon>Bacillota incertae sedis</taxon>
        <taxon>Candidatus Alloenteromonas</taxon>
    </lineage>
</organism>
<protein>
    <submittedName>
        <fullName evidence="1">Uncharacterized protein</fullName>
    </submittedName>
</protein>
<accession>A0A9D1S2U7</accession>
<dbReference type="Pfam" id="PF14305">
    <property type="entry name" value="ATPgrasp_TupA"/>
    <property type="match status" value="1"/>
</dbReference>